<protein>
    <submittedName>
        <fullName evidence="4">6297_t:CDS:1</fullName>
    </submittedName>
</protein>
<dbReference type="SMART" id="SM00636">
    <property type="entry name" value="Glyco_18"/>
    <property type="match status" value="1"/>
</dbReference>
<dbReference type="SUPFAM" id="SSF51445">
    <property type="entry name" value="(Trans)glycosidases"/>
    <property type="match status" value="1"/>
</dbReference>
<evidence type="ECO:0000256" key="1">
    <source>
        <dbReference type="SAM" id="MobiDB-lite"/>
    </source>
</evidence>
<organism evidence="4 5">
    <name type="scientific">Funneliformis mosseae</name>
    <name type="common">Endomycorrhizal fungus</name>
    <name type="synonym">Glomus mosseae</name>
    <dbReference type="NCBI Taxonomy" id="27381"/>
    <lineage>
        <taxon>Eukaryota</taxon>
        <taxon>Fungi</taxon>
        <taxon>Fungi incertae sedis</taxon>
        <taxon>Mucoromycota</taxon>
        <taxon>Glomeromycotina</taxon>
        <taxon>Glomeromycetes</taxon>
        <taxon>Glomerales</taxon>
        <taxon>Glomeraceae</taxon>
        <taxon>Funneliformis</taxon>
    </lineage>
</organism>
<keyword evidence="2" id="KW-0472">Membrane</keyword>
<feature type="domain" description="BTB" evidence="3">
    <location>
        <begin position="15"/>
        <end position="76"/>
    </location>
</feature>
<keyword evidence="2" id="KW-1133">Transmembrane helix</keyword>
<accession>A0A9N9A6T4</accession>
<dbReference type="InterPro" id="IPR029070">
    <property type="entry name" value="Chitinase_insertion_sf"/>
</dbReference>
<dbReference type="GO" id="GO:0004568">
    <property type="term" value="F:chitinase activity"/>
    <property type="evidence" value="ECO:0007669"/>
    <property type="project" value="TreeGrafter"/>
</dbReference>
<dbReference type="GO" id="GO:0006032">
    <property type="term" value="P:chitin catabolic process"/>
    <property type="evidence" value="ECO:0007669"/>
    <property type="project" value="TreeGrafter"/>
</dbReference>
<dbReference type="SUPFAM" id="SSF54695">
    <property type="entry name" value="POZ domain"/>
    <property type="match status" value="1"/>
</dbReference>
<dbReference type="EMBL" id="CAJVPP010000917">
    <property type="protein sequence ID" value="CAG8521827.1"/>
    <property type="molecule type" value="Genomic_DNA"/>
</dbReference>
<dbReference type="InterPro" id="IPR050314">
    <property type="entry name" value="Glycosyl_Hydrlase_18"/>
</dbReference>
<sequence>MKQKNQNTVHYYEDGDILITVQDVTFRIHKNILSIASKVFRDMFTCATSSSEEELPSLTLTDTSSTTFENLLAYLYPHTFTPITWKNVTEFCQLADKYEFNMVIEAADNFLKANFQENPLISLVLADRYGFKCVYKESSKLILDNLLQYKGDLPFKKLSSDTRCALMEKYLDFVVAVSSLQDLKHQYDYHHACEKNPNLYTVCLNKQKTCQLYEDFFNGVQLDPTVPPSINLNLFLKYCKKFKKKHALLNQCNIYFIQHYLIGKIVKYLFSGDIKAADTLELALITLAQDTIASNCIVPLEPVPVENKQITIGYVQLFDTSQPKRPNIPWSYYDFINVIAYPQDRGGDWNDIFRPKDVSKLKLIDDLVRDKANSSTKILLSIRDYDVGKWPQGQLEQQGQQGQQIDGDYQKIITETILTIKNHGLDGIDIEYPGMRGSLCRPDPIWDKENDGKFINFLTRLRGELIKMEGSKILMLTVGRDIIGNLKNEIDFLNIETYHNSFYQNLNGPDDNYRSYPNSPLNIFRLAYENWSKAGIDSKKIIMGVDFGNTIQMIFDNAKTIEQSQTVAFPKNVVFDVKSLGLEAQTKLIKDPCGDDSNQMKLYSWSWKHLSNSTLDPKSGYCNIINNNIQLKWTRNFGQVDESKTPWLYSAFNPDIIPNNYLYVSYEDFVSLSLKLEFAKNNSVGGISISDVTFDDDKNNLLSFMQPIRGKSTVGSSSPSNGSDNKSNPNNNVGIKKGIITGSIVGSVLGLFLLVSCAYWYRQKTLRKTEVDINPELSSNRIVSSTTVIPSDRRIIDHLIIE</sequence>
<dbReference type="Gene3D" id="3.30.710.10">
    <property type="entry name" value="Potassium Channel Kv1.1, Chain A"/>
    <property type="match status" value="1"/>
</dbReference>
<evidence type="ECO:0000256" key="2">
    <source>
        <dbReference type="SAM" id="Phobius"/>
    </source>
</evidence>
<feature type="region of interest" description="Disordered" evidence="1">
    <location>
        <begin position="709"/>
        <end position="731"/>
    </location>
</feature>
<name>A0A9N9A6T4_FUNMO</name>
<dbReference type="GO" id="GO:0005576">
    <property type="term" value="C:extracellular region"/>
    <property type="evidence" value="ECO:0007669"/>
    <property type="project" value="TreeGrafter"/>
</dbReference>
<dbReference type="CDD" id="cd18186">
    <property type="entry name" value="BTB_POZ_ZBTB_KLHL-like"/>
    <property type="match status" value="1"/>
</dbReference>
<feature type="transmembrane region" description="Helical" evidence="2">
    <location>
        <begin position="739"/>
        <end position="761"/>
    </location>
</feature>
<evidence type="ECO:0000259" key="3">
    <source>
        <dbReference type="PROSITE" id="PS50097"/>
    </source>
</evidence>
<dbReference type="Pfam" id="PF00651">
    <property type="entry name" value="BTB"/>
    <property type="match status" value="1"/>
</dbReference>
<dbReference type="GO" id="GO:0005975">
    <property type="term" value="P:carbohydrate metabolic process"/>
    <property type="evidence" value="ECO:0007669"/>
    <property type="project" value="InterPro"/>
</dbReference>
<dbReference type="Pfam" id="PF00704">
    <property type="entry name" value="Glyco_hydro_18"/>
    <property type="match status" value="1"/>
</dbReference>
<feature type="compositionally biased region" description="Low complexity" evidence="1">
    <location>
        <begin position="710"/>
        <end position="731"/>
    </location>
</feature>
<dbReference type="PROSITE" id="PS50097">
    <property type="entry name" value="BTB"/>
    <property type="match status" value="1"/>
</dbReference>
<dbReference type="InterPro" id="IPR011333">
    <property type="entry name" value="SKP1/BTB/POZ_sf"/>
</dbReference>
<proteinExistence type="predicted"/>
<dbReference type="PANTHER" id="PTHR11177">
    <property type="entry name" value="CHITINASE"/>
    <property type="match status" value="1"/>
</dbReference>
<dbReference type="GO" id="GO:0008061">
    <property type="term" value="F:chitin binding"/>
    <property type="evidence" value="ECO:0007669"/>
    <property type="project" value="InterPro"/>
</dbReference>
<dbReference type="SMART" id="SM00225">
    <property type="entry name" value="BTB"/>
    <property type="match status" value="1"/>
</dbReference>
<dbReference type="InterPro" id="IPR017853">
    <property type="entry name" value="GH"/>
</dbReference>
<dbReference type="InterPro" id="IPR001223">
    <property type="entry name" value="Glyco_hydro18_cat"/>
</dbReference>
<dbReference type="Proteomes" id="UP000789375">
    <property type="component" value="Unassembled WGS sequence"/>
</dbReference>
<dbReference type="PANTHER" id="PTHR11177:SF317">
    <property type="entry name" value="CHITINASE 12-RELATED"/>
    <property type="match status" value="1"/>
</dbReference>
<keyword evidence="5" id="KW-1185">Reference proteome</keyword>
<gene>
    <name evidence="4" type="ORF">FMOSSE_LOCUS5070</name>
</gene>
<reference evidence="4" key="1">
    <citation type="submission" date="2021-06" db="EMBL/GenBank/DDBJ databases">
        <authorList>
            <person name="Kallberg Y."/>
            <person name="Tangrot J."/>
            <person name="Rosling A."/>
        </authorList>
    </citation>
    <scope>NUCLEOTIDE SEQUENCE</scope>
    <source>
        <strain evidence="4">87-6 pot B 2015</strain>
    </source>
</reference>
<dbReference type="Gene3D" id="3.20.20.80">
    <property type="entry name" value="Glycosidases"/>
    <property type="match status" value="2"/>
</dbReference>
<evidence type="ECO:0000313" key="4">
    <source>
        <dbReference type="EMBL" id="CAG8521827.1"/>
    </source>
</evidence>
<dbReference type="AlphaFoldDB" id="A0A9N9A6T4"/>
<keyword evidence="2" id="KW-0812">Transmembrane</keyword>
<evidence type="ECO:0000313" key="5">
    <source>
        <dbReference type="Proteomes" id="UP000789375"/>
    </source>
</evidence>
<dbReference type="InterPro" id="IPR000210">
    <property type="entry name" value="BTB/POZ_dom"/>
</dbReference>
<comment type="caution">
    <text evidence="4">The sequence shown here is derived from an EMBL/GenBank/DDBJ whole genome shotgun (WGS) entry which is preliminary data.</text>
</comment>
<dbReference type="Gene3D" id="3.10.50.10">
    <property type="match status" value="1"/>
</dbReference>
<dbReference type="InterPro" id="IPR011583">
    <property type="entry name" value="Chitinase_II/V-like_cat"/>
</dbReference>